<keyword evidence="4" id="KW-0812">Transmembrane</keyword>
<dbReference type="PANTHER" id="PTHR22722:SF12">
    <property type="entry name" value="EGF-LIKE DOMAIN-CONTAINING PROTEIN"/>
    <property type="match status" value="1"/>
</dbReference>
<organism evidence="13 14">
    <name type="scientific">Phlebotomus papatasi</name>
    <name type="common">Sandfly</name>
    <dbReference type="NCBI Taxonomy" id="29031"/>
    <lineage>
        <taxon>Eukaryota</taxon>
        <taxon>Metazoa</taxon>
        <taxon>Ecdysozoa</taxon>
        <taxon>Arthropoda</taxon>
        <taxon>Hexapoda</taxon>
        <taxon>Insecta</taxon>
        <taxon>Pterygota</taxon>
        <taxon>Neoptera</taxon>
        <taxon>Endopterygota</taxon>
        <taxon>Diptera</taxon>
        <taxon>Nematocera</taxon>
        <taxon>Psychodoidea</taxon>
        <taxon>Psychodidae</taxon>
        <taxon>Phlebotomus</taxon>
        <taxon>Phlebotomus</taxon>
    </lineage>
</organism>
<dbReference type="GO" id="GO:0016324">
    <property type="term" value="C:apical plasma membrane"/>
    <property type="evidence" value="ECO:0007669"/>
    <property type="project" value="TreeGrafter"/>
</dbReference>
<comment type="caution">
    <text evidence="11">Lacks conserved residue(s) required for the propagation of feature annotation.</text>
</comment>
<dbReference type="PROSITE" id="PS01186">
    <property type="entry name" value="EGF_2"/>
    <property type="match status" value="1"/>
</dbReference>
<keyword evidence="14" id="KW-1185">Reference proteome</keyword>
<dbReference type="InterPro" id="IPR001881">
    <property type="entry name" value="EGF-like_Ca-bd_dom"/>
</dbReference>
<dbReference type="InterPro" id="IPR036055">
    <property type="entry name" value="LDL_receptor-like_sf"/>
</dbReference>
<keyword evidence="6" id="KW-1133">Transmembrane helix</keyword>
<evidence type="ECO:0000256" key="1">
    <source>
        <dbReference type="ARBA" id="ARBA00004479"/>
    </source>
</evidence>
<dbReference type="EnsemblMetazoa" id="PPAI006561-RA">
    <property type="protein sequence ID" value="PPAI006561-PA"/>
    <property type="gene ID" value="PPAI006561"/>
</dbReference>
<dbReference type="PROSITE" id="PS00010">
    <property type="entry name" value="ASX_HYDROXYL"/>
    <property type="match status" value="1"/>
</dbReference>
<name>A0A1B0GPB2_PHLPP</name>
<dbReference type="FunFam" id="2.10.25.10:FF:000009">
    <property type="entry name" value="Low-density lipoprotein receptor isoform 1"/>
    <property type="match status" value="1"/>
</dbReference>
<sequence length="262" mass="29102">MQSYPSGFLDIVLHQFDTVMPGIGTNDCGDGSDEENCEGRCTLEFLRFRCKDTSACLPLEKVCDNRTDCKDASDEGGLCHNSTLCDHLNCPRRCKVFPDGPKCLCPNGYKFNSETNTCDDVNECNIYGICSQGCVNTRGSYRCTCVDGFRLKSDNRTCVVTSGEPLMLYTTQHSIRGLLLKSQTQTMIAMNLSLVIGVSYDGRSVFWTDLNLKGESIMRAREDGSRREVLLNIGLGSPEDISVDWLTGNIYFTDGQKMYISV</sequence>
<accession>A0A1B0GPB2</accession>
<protein>
    <submittedName>
        <fullName evidence="13">Uncharacterized protein</fullName>
    </submittedName>
</protein>
<reference evidence="13" key="1">
    <citation type="submission" date="2022-08" db="UniProtKB">
        <authorList>
            <consortium name="EnsemblMetazoa"/>
        </authorList>
    </citation>
    <scope>IDENTIFICATION</scope>
    <source>
        <strain evidence="13">Israel</strain>
    </source>
</reference>
<dbReference type="GO" id="GO:0042562">
    <property type="term" value="F:hormone binding"/>
    <property type="evidence" value="ECO:0007669"/>
    <property type="project" value="TreeGrafter"/>
</dbReference>
<evidence type="ECO:0000256" key="5">
    <source>
        <dbReference type="ARBA" id="ARBA00022737"/>
    </source>
</evidence>
<comment type="subcellular location">
    <subcellularLocation>
        <location evidence="1">Membrane</location>
        <topology evidence="1">Single-pass type I membrane protein</topology>
    </subcellularLocation>
</comment>
<keyword evidence="5" id="KW-0677">Repeat</keyword>
<dbReference type="PROSITE" id="PS51120">
    <property type="entry name" value="LDLRB"/>
    <property type="match status" value="1"/>
</dbReference>
<dbReference type="InterPro" id="IPR009030">
    <property type="entry name" value="Growth_fac_rcpt_cys_sf"/>
</dbReference>
<evidence type="ECO:0000256" key="4">
    <source>
        <dbReference type="ARBA" id="ARBA00022692"/>
    </source>
</evidence>
<dbReference type="Gene3D" id="2.10.25.10">
    <property type="entry name" value="Laminin"/>
    <property type="match status" value="2"/>
</dbReference>
<keyword evidence="10" id="KW-0325">Glycoprotein</keyword>
<dbReference type="SMART" id="SM00181">
    <property type="entry name" value="EGF"/>
    <property type="match status" value="2"/>
</dbReference>
<dbReference type="GO" id="GO:0005509">
    <property type="term" value="F:calcium ion binding"/>
    <property type="evidence" value="ECO:0007669"/>
    <property type="project" value="InterPro"/>
</dbReference>
<keyword evidence="7" id="KW-0472">Membrane</keyword>
<evidence type="ECO:0000313" key="14">
    <source>
        <dbReference type="Proteomes" id="UP000092462"/>
    </source>
</evidence>
<keyword evidence="9" id="KW-0675">Receptor</keyword>
<dbReference type="InterPro" id="IPR000033">
    <property type="entry name" value="LDLR_classB_rpt"/>
</dbReference>
<dbReference type="InterPro" id="IPR018097">
    <property type="entry name" value="EGF_Ca-bd_CS"/>
</dbReference>
<dbReference type="SMART" id="SM00179">
    <property type="entry name" value="EGF_CA"/>
    <property type="match status" value="1"/>
</dbReference>
<dbReference type="CDD" id="cd00054">
    <property type="entry name" value="EGF_CA"/>
    <property type="match status" value="1"/>
</dbReference>
<dbReference type="SMART" id="SM00192">
    <property type="entry name" value="LDLa"/>
    <property type="match status" value="1"/>
</dbReference>
<proteinExistence type="predicted"/>
<dbReference type="SUPFAM" id="SSF63825">
    <property type="entry name" value="YWTD domain"/>
    <property type="match status" value="1"/>
</dbReference>
<evidence type="ECO:0000313" key="13">
    <source>
        <dbReference type="EnsemblMetazoa" id="PPAI006561-PA"/>
    </source>
</evidence>
<evidence type="ECO:0000256" key="9">
    <source>
        <dbReference type="ARBA" id="ARBA00023170"/>
    </source>
</evidence>
<dbReference type="InterPro" id="IPR000152">
    <property type="entry name" value="EGF-type_Asp/Asn_hydroxyl_site"/>
</dbReference>
<evidence type="ECO:0000256" key="7">
    <source>
        <dbReference type="ARBA" id="ARBA00023136"/>
    </source>
</evidence>
<dbReference type="SMART" id="SM00135">
    <property type="entry name" value="LY"/>
    <property type="match status" value="2"/>
</dbReference>
<dbReference type="PROSITE" id="PS01187">
    <property type="entry name" value="EGF_CA"/>
    <property type="match status" value="1"/>
</dbReference>
<dbReference type="VEuPathDB" id="VectorBase:PPAPM1_011004"/>
<evidence type="ECO:0000256" key="2">
    <source>
        <dbReference type="ARBA" id="ARBA00022536"/>
    </source>
</evidence>
<evidence type="ECO:0000256" key="10">
    <source>
        <dbReference type="ARBA" id="ARBA00023180"/>
    </source>
</evidence>
<dbReference type="InterPro" id="IPR002172">
    <property type="entry name" value="LDrepeatLR_classA_rpt"/>
</dbReference>
<dbReference type="GO" id="GO:0006898">
    <property type="term" value="P:receptor-mediated endocytosis"/>
    <property type="evidence" value="ECO:0007669"/>
    <property type="project" value="TreeGrafter"/>
</dbReference>
<evidence type="ECO:0000256" key="12">
    <source>
        <dbReference type="PROSITE-ProRule" id="PRU00461"/>
    </source>
</evidence>
<evidence type="ECO:0000256" key="3">
    <source>
        <dbReference type="ARBA" id="ARBA00022583"/>
    </source>
</evidence>
<dbReference type="EMBL" id="AJVK01033297">
    <property type="status" value="NOT_ANNOTATED_CDS"/>
    <property type="molecule type" value="Genomic_DNA"/>
</dbReference>
<keyword evidence="3" id="KW-0254">Endocytosis</keyword>
<dbReference type="Pfam" id="PF00057">
    <property type="entry name" value="Ldl_recept_a"/>
    <property type="match status" value="1"/>
</dbReference>
<dbReference type="InterPro" id="IPR051221">
    <property type="entry name" value="LDLR-related"/>
</dbReference>
<dbReference type="InterPro" id="IPR000742">
    <property type="entry name" value="EGF"/>
</dbReference>
<dbReference type="GO" id="GO:0043235">
    <property type="term" value="C:receptor complex"/>
    <property type="evidence" value="ECO:0007669"/>
    <property type="project" value="TreeGrafter"/>
</dbReference>
<keyword evidence="8" id="KW-1015">Disulfide bond</keyword>
<dbReference type="PROSITE" id="PS01209">
    <property type="entry name" value="LDLRA_1"/>
    <property type="match status" value="1"/>
</dbReference>
<evidence type="ECO:0000256" key="6">
    <source>
        <dbReference type="ARBA" id="ARBA00022989"/>
    </source>
</evidence>
<dbReference type="InterPro" id="IPR023415">
    <property type="entry name" value="LDLR_class-A_CS"/>
</dbReference>
<dbReference type="Pfam" id="PF00058">
    <property type="entry name" value="Ldl_recept_b"/>
    <property type="match status" value="1"/>
</dbReference>
<dbReference type="PROSITE" id="PS50068">
    <property type="entry name" value="LDLRA_2"/>
    <property type="match status" value="1"/>
</dbReference>
<evidence type="ECO:0000256" key="8">
    <source>
        <dbReference type="ARBA" id="ARBA00023157"/>
    </source>
</evidence>
<dbReference type="SUPFAM" id="SSF57184">
    <property type="entry name" value="Growth factor receptor domain"/>
    <property type="match status" value="1"/>
</dbReference>
<dbReference type="CDD" id="cd00112">
    <property type="entry name" value="LDLa"/>
    <property type="match status" value="1"/>
</dbReference>
<keyword evidence="2" id="KW-0245">EGF-like domain</keyword>
<dbReference type="Pfam" id="PF07645">
    <property type="entry name" value="EGF_CA"/>
    <property type="match status" value="1"/>
</dbReference>
<dbReference type="InterPro" id="IPR049883">
    <property type="entry name" value="NOTCH1_EGF-like"/>
</dbReference>
<dbReference type="VEuPathDB" id="VectorBase:PPAI006561"/>
<evidence type="ECO:0000256" key="11">
    <source>
        <dbReference type="PROSITE-ProRule" id="PRU00124"/>
    </source>
</evidence>
<dbReference type="Gene3D" id="2.120.10.30">
    <property type="entry name" value="TolB, C-terminal domain"/>
    <property type="match status" value="1"/>
</dbReference>
<dbReference type="AlphaFoldDB" id="A0A1B0GPB2"/>
<dbReference type="PANTHER" id="PTHR22722">
    <property type="entry name" value="LOW-DENSITY LIPOPROTEIN RECEPTOR-RELATED PROTEIN 2-RELATED"/>
    <property type="match status" value="1"/>
</dbReference>
<dbReference type="Gene3D" id="4.10.400.10">
    <property type="entry name" value="Low-density Lipoprotein Receptor"/>
    <property type="match status" value="1"/>
</dbReference>
<dbReference type="InterPro" id="IPR011042">
    <property type="entry name" value="6-blade_b-propeller_TolB-like"/>
</dbReference>
<dbReference type="Proteomes" id="UP000092462">
    <property type="component" value="Unassembled WGS sequence"/>
</dbReference>
<feature type="repeat" description="LDL-receptor class B" evidence="12">
    <location>
        <begin position="203"/>
        <end position="247"/>
    </location>
</feature>